<proteinExistence type="predicted"/>
<dbReference type="AlphaFoldDB" id="A0AAV4MFS7"/>
<dbReference type="SMART" id="SM00369">
    <property type="entry name" value="LRR_TYP"/>
    <property type="match status" value="4"/>
</dbReference>
<dbReference type="Proteomes" id="UP001054837">
    <property type="component" value="Unassembled WGS sequence"/>
</dbReference>
<dbReference type="EMBL" id="BPLQ01000434">
    <property type="protein sequence ID" value="GIX71317.1"/>
    <property type="molecule type" value="Genomic_DNA"/>
</dbReference>
<evidence type="ECO:0000313" key="3">
    <source>
        <dbReference type="EMBL" id="GIX71317.1"/>
    </source>
</evidence>
<comment type="caution">
    <text evidence="3">The sequence shown here is derived from an EMBL/GenBank/DDBJ whole genome shotgun (WGS) entry which is preliminary data.</text>
</comment>
<reference evidence="3 4" key="1">
    <citation type="submission" date="2021-06" db="EMBL/GenBank/DDBJ databases">
        <title>Caerostris darwini draft genome.</title>
        <authorList>
            <person name="Kono N."/>
            <person name="Arakawa K."/>
        </authorList>
    </citation>
    <scope>NUCLEOTIDE SEQUENCE [LARGE SCALE GENOMIC DNA]</scope>
</reference>
<dbReference type="Gene3D" id="3.80.10.10">
    <property type="entry name" value="Ribonuclease Inhibitor"/>
    <property type="match status" value="2"/>
</dbReference>
<sequence length="300" mass="34550">MKGYNLEMVTKLTIKYMIEHQSYQGSPATTLVCQNIDDSDVLRSVFLHSARYTFKEVHIEYSTLQYLPYDMFKQMPVKSLHLKNSTLVQLFNKPPEFLEALDTLHIENSKLLRGVVWKILEPLTHLRILNIYFNKVKTLGDDFKTYTTKELQQITFYGTETTSIKPGTFVEFTRLSKIAMDNCKLTELTRDIFPVPFNVQVLHFNQNKLTAIPDDLFSNIPNLQTVGLKCNQISVIPDTSFEGSLSKLQFLLLEGNPMICDCRLAWLIKNKPEAISGKCHFPSKLKGKDIKDVESDYFNC</sequence>
<evidence type="ECO:0000256" key="2">
    <source>
        <dbReference type="ARBA" id="ARBA00022737"/>
    </source>
</evidence>
<dbReference type="InterPro" id="IPR001611">
    <property type="entry name" value="Leu-rich_rpt"/>
</dbReference>
<dbReference type="Pfam" id="PF13855">
    <property type="entry name" value="LRR_8"/>
    <property type="match status" value="1"/>
</dbReference>
<gene>
    <name evidence="3" type="primary">AVEN_244185_1</name>
    <name evidence="3" type="ORF">CDAR_180801</name>
</gene>
<keyword evidence="1" id="KW-0433">Leucine-rich repeat</keyword>
<evidence type="ECO:0000256" key="1">
    <source>
        <dbReference type="ARBA" id="ARBA00022614"/>
    </source>
</evidence>
<organism evidence="3 4">
    <name type="scientific">Caerostris darwini</name>
    <dbReference type="NCBI Taxonomy" id="1538125"/>
    <lineage>
        <taxon>Eukaryota</taxon>
        <taxon>Metazoa</taxon>
        <taxon>Ecdysozoa</taxon>
        <taxon>Arthropoda</taxon>
        <taxon>Chelicerata</taxon>
        <taxon>Arachnida</taxon>
        <taxon>Araneae</taxon>
        <taxon>Araneomorphae</taxon>
        <taxon>Entelegynae</taxon>
        <taxon>Araneoidea</taxon>
        <taxon>Araneidae</taxon>
        <taxon>Caerostris</taxon>
    </lineage>
</organism>
<name>A0AAV4MFS7_9ARAC</name>
<evidence type="ECO:0000313" key="4">
    <source>
        <dbReference type="Proteomes" id="UP001054837"/>
    </source>
</evidence>
<dbReference type="SUPFAM" id="SSF52058">
    <property type="entry name" value="L domain-like"/>
    <property type="match status" value="1"/>
</dbReference>
<dbReference type="GO" id="GO:0005615">
    <property type="term" value="C:extracellular space"/>
    <property type="evidence" value="ECO:0007669"/>
    <property type="project" value="TreeGrafter"/>
</dbReference>
<keyword evidence="4" id="KW-1185">Reference proteome</keyword>
<accession>A0AAV4MFS7</accession>
<dbReference type="InterPro" id="IPR003591">
    <property type="entry name" value="Leu-rich_rpt_typical-subtyp"/>
</dbReference>
<dbReference type="InterPro" id="IPR032675">
    <property type="entry name" value="LRR_dom_sf"/>
</dbReference>
<protein>
    <submittedName>
        <fullName evidence="3">Uncharacterized protein</fullName>
    </submittedName>
</protein>
<dbReference type="PANTHER" id="PTHR45712:SF22">
    <property type="entry name" value="INSULIN-LIKE GROWTH FACTOR-BINDING PROTEIN COMPLEX ACID LABILE SUBUNIT"/>
    <property type="match status" value="1"/>
</dbReference>
<dbReference type="PANTHER" id="PTHR45712">
    <property type="entry name" value="AGAP008170-PA"/>
    <property type="match status" value="1"/>
</dbReference>
<keyword evidence="2" id="KW-0677">Repeat</keyword>
<dbReference type="InterPro" id="IPR050333">
    <property type="entry name" value="SLRP"/>
</dbReference>